<gene>
    <name evidence="2" type="ORF">H6H03_23270</name>
</gene>
<dbReference type="Proteomes" id="UP000637383">
    <property type="component" value="Unassembled WGS sequence"/>
</dbReference>
<reference evidence="2 3" key="1">
    <citation type="journal article" date="2020" name="ISME J.">
        <title>Comparative genomics reveals insights into cyanobacterial evolution and habitat adaptation.</title>
        <authorList>
            <person name="Chen M.Y."/>
            <person name="Teng W.K."/>
            <person name="Zhao L."/>
            <person name="Hu C.X."/>
            <person name="Zhou Y.K."/>
            <person name="Han B.P."/>
            <person name="Song L.R."/>
            <person name="Shu W.S."/>
        </authorList>
    </citation>
    <scope>NUCLEOTIDE SEQUENCE [LARGE SCALE GENOMIC DNA]</scope>
    <source>
        <strain evidence="2 3">FACHB-159</strain>
    </source>
</reference>
<keyword evidence="3" id="KW-1185">Reference proteome</keyword>
<comment type="caution">
    <text evidence="2">The sequence shown here is derived from an EMBL/GenBank/DDBJ whole genome shotgun (WGS) entry which is preliminary data.</text>
</comment>
<sequence length="780" mass="80680">MGNLWIWSKAVGVATGGAIVFYTNFAIAQTTIIPDGTLSTNSVVTTQGNITTIEGGTAVGSNLFHSFKDFSVLPGATAEFINTEGVENIISRVTGKSFSNIEGIIKAQHKANLFLINPNGIIFGSNASLNIGGSFVASTASSVNFADGSKFSATDPQTVPLLKVSVPIGLEFGATAEPIRNQSQAPSRDNTTNILRRPVGLQVQPGKTLALIGGDITLEGGNLTAVSGRIELGSVTANSLVSVNQTNQDLSFGYENVQNFQNIRLIGRVANGSEIPSQVDASNVSGRGGSIQVQAKGLELTGNGVSLISQTRGNEDGESIKITTRKLIVQDGAQVTTTTARNKGAGGNLIIDASDSVELIGSLRSPNTLTGFFTVSAGEGKAGNITITTGKLRIKDGARLTAESSGTVQNSQVISGEGKGGNITVRALESVEISGKPIPNRPSILSASTLNFGNAGIVDISTGQLIVRDGGEITVSVRVAGNAISQGDTSNPGTPGALNITARYILLDEGSLTSNNKSGLGGNISLEVRDLLLMRRNSQISTNAEGNGDGGNIRINAPNGFIVAPFFGNSDITANAISGSGGKITITTKNIFGFVRRTGAEVERLDPTGEKDPNNLRTNDITAFSQENSSLDGTVEINSPDVDPSKGLVELPANLVDPSQQIAAGCGSGAKTARSSFNNIGRGGTTPDPTQPLMADAVLADWITLNPESENRANGMNNRVVVEKQQNTKSQKVNSVNEPSEIVEAQGWVTDANGNVVLVAQVPTATPHNSSLTAASCAAN</sequence>
<dbReference type="Pfam" id="PF05860">
    <property type="entry name" value="TPS"/>
    <property type="match status" value="1"/>
</dbReference>
<proteinExistence type="predicted"/>
<feature type="domain" description="Filamentous haemagglutinin FhaB/tRNA nuclease CdiA-like TPS" evidence="1">
    <location>
        <begin position="34"/>
        <end position="146"/>
    </location>
</feature>
<organism evidence="2 3">
    <name type="scientific">Nostoc paludosum FACHB-159</name>
    <dbReference type="NCBI Taxonomy" id="2692908"/>
    <lineage>
        <taxon>Bacteria</taxon>
        <taxon>Bacillati</taxon>
        <taxon>Cyanobacteriota</taxon>
        <taxon>Cyanophyceae</taxon>
        <taxon>Nostocales</taxon>
        <taxon>Nostocaceae</taxon>
        <taxon>Nostoc</taxon>
    </lineage>
</organism>
<dbReference type="InterPro" id="IPR011050">
    <property type="entry name" value="Pectin_lyase_fold/virulence"/>
</dbReference>
<dbReference type="NCBIfam" id="TIGR01901">
    <property type="entry name" value="adhes_NPXG"/>
    <property type="match status" value="1"/>
</dbReference>
<dbReference type="InterPro" id="IPR012334">
    <property type="entry name" value="Pectin_lyas_fold"/>
</dbReference>
<accession>A0ABR8KB64</accession>
<dbReference type="Gene3D" id="2.160.20.10">
    <property type="entry name" value="Single-stranded right-handed beta-helix, Pectin lyase-like"/>
    <property type="match status" value="2"/>
</dbReference>
<dbReference type="InterPro" id="IPR008638">
    <property type="entry name" value="FhaB/CdiA-like_TPS"/>
</dbReference>
<evidence type="ECO:0000313" key="2">
    <source>
        <dbReference type="EMBL" id="MBD2736772.1"/>
    </source>
</evidence>
<dbReference type="EMBL" id="JACJTU010000024">
    <property type="protein sequence ID" value="MBD2736772.1"/>
    <property type="molecule type" value="Genomic_DNA"/>
</dbReference>
<dbReference type="RefSeq" id="WP_190957386.1">
    <property type="nucleotide sequence ID" value="NZ_JACJTU010000024.1"/>
</dbReference>
<evidence type="ECO:0000259" key="1">
    <source>
        <dbReference type="SMART" id="SM00912"/>
    </source>
</evidence>
<name>A0ABR8KB64_9NOSO</name>
<dbReference type="SMART" id="SM00912">
    <property type="entry name" value="Haemagg_act"/>
    <property type="match status" value="1"/>
</dbReference>
<dbReference type="SUPFAM" id="SSF51126">
    <property type="entry name" value="Pectin lyase-like"/>
    <property type="match status" value="1"/>
</dbReference>
<evidence type="ECO:0000313" key="3">
    <source>
        <dbReference type="Proteomes" id="UP000637383"/>
    </source>
</evidence>
<protein>
    <submittedName>
        <fullName evidence="2">Filamentous hemagglutinin N-terminal domain-containing protein</fullName>
    </submittedName>
</protein>